<name>A0ABR1RQL0_9PEZI</name>
<evidence type="ECO:0000313" key="1">
    <source>
        <dbReference type="EMBL" id="KAK8016851.1"/>
    </source>
</evidence>
<evidence type="ECO:0000313" key="2">
    <source>
        <dbReference type="Proteomes" id="UP001444661"/>
    </source>
</evidence>
<keyword evidence="2" id="KW-1185">Reference proteome</keyword>
<sequence length="99" mass="10675">MSGRDVVGIRALGGKDGGCDSARGAQLWEKKKDVSGNKHRGSRCLALSRYTPTRSGSLSTANRGPWDILDTWNKVNGKCIEDRSGSYECGPVNGLSLYK</sequence>
<organism evidence="1 2">
    <name type="scientific">Apiospora rasikravindrae</name>
    <dbReference type="NCBI Taxonomy" id="990691"/>
    <lineage>
        <taxon>Eukaryota</taxon>
        <taxon>Fungi</taxon>
        <taxon>Dikarya</taxon>
        <taxon>Ascomycota</taxon>
        <taxon>Pezizomycotina</taxon>
        <taxon>Sordariomycetes</taxon>
        <taxon>Xylariomycetidae</taxon>
        <taxon>Amphisphaeriales</taxon>
        <taxon>Apiosporaceae</taxon>
        <taxon>Apiospora</taxon>
    </lineage>
</organism>
<gene>
    <name evidence="1" type="ORF">PG993_015040</name>
</gene>
<dbReference type="EMBL" id="JAQQWK010000014">
    <property type="protein sequence ID" value="KAK8016851.1"/>
    <property type="molecule type" value="Genomic_DNA"/>
</dbReference>
<reference evidence="1 2" key="1">
    <citation type="submission" date="2023-01" db="EMBL/GenBank/DDBJ databases">
        <title>Analysis of 21 Apiospora genomes using comparative genomics revels a genus with tremendous synthesis potential of carbohydrate active enzymes and secondary metabolites.</title>
        <authorList>
            <person name="Sorensen T."/>
        </authorList>
    </citation>
    <scope>NUCLEOTIDE SEQUENCE [LARGE SCALE GENOMIC DNA]</scope>
    <source>
        <strain evidence="1 2">CBS 33761</strain>
    </source>
</reference>
<comment type="caution">
    <text evidence="1">The sequence shown here is derived from an EMBL/GenBank/DDBJ whole genome shotgun (WGS) entry which is preliminary data.</text>
</comment>
<protein>
    <submittedName>
        <fullName evidence="1">Uncharacterized protein</fullName>
    </submittedName>
</protein>
<dbReference type="Proteomes" id="UP001444661">
    <property type="component" value="Unassembled WGS sequence"/>
</dbReference>
<proteinExistence type="predicted"/>
<accession>A0ABR1RQL0</accession>